<evidence type="ECO:0000313" key="2">
    <source>
        <dbReference type="Proteomes" id="UP001356427"/>
    </source>
</evidence>
<protein>
    <submittedName>
        <fullName evidence="1">Uncharacterized protein</fullName>
    </submittedName>
</protein>
<keyword evidence="2" id="KW-1185">Reference proteome</keyword>
<dbReference type="AlphaFoldDB" id="A0AAN8R207"/>
<dbReference type="Proteomes" id="UP001356427">
    <property type="component" value="Unassembled WGS sequence"/>
</dbReference>
<evidence type="ECO:0000313" key="1">
    <source>
        <dbReference type="EMBL" id="KAK6325490.1"/>
    </source>
</evidence>
<sequence>MSRHTFSTLLKATTLRFLRERPLLCAAGLVLATGSAVYFIENITVSVRMNRPPWRACTVLSRLRRIMSPPWTRRTQSLFSL</sequence>
<proteinExistence type="predicted"/>
<name>A0AAN8R207_9TELE</name>
<organism evidence="1 2">
    <name type="scientific">Coregonus suidteri</name>
    <dbReference type="NCBI Taxonomy" id="861788"/>
    <lineage>
        <taxon>Eukaryota</taxon>
        <taxon>Metazoa</taxon>
        <taxon>Chordata</taxon>
        <taxon>Craniata</taxon>
        <taxon>Vertebrata</taxon>
        <taxon>Euteleostomi</taxon>
        <taxon>Actinopterygii</taxon>
        <taxon>Neopterygii</taxon>
        <taxon>Teleostei</taxon>
        <taxon>Protacanthopterygii</taxon>
        <taxon>Salmoniformes</taxon>
        <taxon>Salmonidae</taxon>
        <taxon>Coregoninae</taxon>
        <taxon>Coregonus</taxon>
    </lineage>
</organism>
<dbReference type="EMBL" id="JAGTTL010000003">
    <property type="protein sequence ID" value="KAK6325490.1"/>
    <property type="molecule type" value="Genomic_DNA"/>
</dbReference>
<comment type="caution">
    <text evidence="1">The sequence shown here is derived from an EMBL/GenBank/DDBJ whole genome shotgun (WGS) entry which is preliminary data.</text>
</comment>
<accession>A0AAN8R207</accession>
<gene>
    <name evidence="1" type="ORF">J4Q44_G00048320</name>
</gene>
<reference evidence="1 2" key="1">
    <citation type="submission" date="2021-04" db="EMBL/GenBank/DDBJ databases">
        <authorList>
            <person name="De Guttry C."/>
            <person name="Zahm M."/>
            <person name="Klopp C."/>
            <person name="Cabau C."/>
            <person name="Louis A."/>
            <person name="Berthelot C."/>
            <person name="Parey E."/>
            <person name="Roest Crollius H."/>
            <person name="Montfort J."/>
            <person name="Robinson-Rechavi M."/>
            <person name="Bucao C."/>
            <person name="Bouchez O."/>
            <person name="Gislard M."/>
            <person name="Lluch J."/>
            <person name="Milhes M."/>
            <person name="Lampietro C."/>
            <person name="Lopez Roques C."/>
            <person name="Donnadieu C."/>
            <person name="Braasch I."/>
            <person name="Desvignes T."/>
            <person name="Postlethwait J."/>
            <person name="Bobe J."/>
            <person name="Wedekind C."/>
            <person name="Guiguen Y."/>
        </authorList>
    </citation>
    <scope>NUCLEOTIDE SEQUENCE [LARGE SCALE GENOMIC DNA]</scope>
    <source>
        <strain evidence="1">Cs_M1</strain>
        <tissue evidence="1">Blood</tissue>
    </source>
</reference>